<comment type="caution">
    <text evidence="4">The sequence shown here is derived from an EMBL/GenBank/DDBJ whole genome shotgun (WGS) entry which is preliminary data.</text>
</comment>
<organism evidence="4 5">
    <name type="scientific">Neofusicoccum ribis</name>
    <dbReference type="NCBI Taxonomy" id="45134"/>
    <lineage>
        <taxon>Eukaryota</taxon>
        <taxon>Fungi</taxon>
        <taxon>Dikarya</taxon>
        <taxon>Ascomycota</taxon>
        <taxon>Pezizomycotina</taxon>
        <taxon>Dothideomycetes</taxon>
        <taxon>Dothideomycetes incertae sedis</taxon>
        <taxon>Botryosphaeriales</taxon>
        <taxon>Botryosphaeriaceae</taxon>
        <taxon>Neofusicoccum</taxon>
    </lineage>
</organism>
<sequence length="280" mass="31295">MGTTAADPTLHLPRVLCLHGGGVTAEVFRLQARGLLFHLSSSFRLVFADAPFFCDAGPGILPVYADMGPYRRWLRWLPHHAAIDAPTAIEEIRYQLESAMDDDDREGATGEWVGFMGFSQGAKISASLLFEAQRRRDVKSKGQVVRGYEGDDKDTKLWSQDWRFAVLMAGRSPLVAMSPDAESFPFQSAADIDSGIINGDIEDEALLKLPTFHVHGLKDQGLHLHRQLYEWFCAEDSKELLEWEGDHRVPVKTSDVQRFVDKMLIVSRKAGVEPGVGKKR</sequence>
<dbReference type="InterPro" id="IPR005645">
    <property type="entry name" value="FSH-like_dom"/>
</dbReference>
<dbReference type="EMBL" id="JAJVDC020000023">
    <property type="protein sequence ID" value="KAL1633217.1"/>
    <property type="molecule type" value="Genomic_DNA"/>
</dbReference>
<gene>
    <name evidence="4" type="ORF">SLS56_003080</name>
</gene>
<dbReference type="Pfam" id="PF03959">
    <property type="entry name" value="FSH1"/>
    <property type="match status" value="1"/>
</dbReference>
<keyword evidence="2" id="KW-0378">Hydrolase</keyword>
<keyword evidence="5" id="KW-1185">Reference proteome</keyword>
<proteinExistence type="inferred from homology"/>
<dbReference type="PANTHER" id="PTHR48070">
    <property type="entry name" value="ESTERASE OVCA2"/>
    <property type="match status" value="1"/>
</dbReference>
<reference evidence="4 5" key="1">
    <citation type="submission" date="2024-02" db="EMBL/GenBank/DDBJ databases">
        <title>De novo assembly and annotation of 12 fungi associated with fruit tree decline syndrome in Ontario, Canada.</title>
        <authorList>
            <person name="Sulman M."/>
            <person name="Ellouze W."/>
            <person name="Ilyukhin E."/>
        </authorList>
    </citation>
    <scope>NUCLEOTIDE SEQUENCE [LARGE SCALE GENOMIC DNA]</scope>
    <source>
        <strain evidence="4 5">M1-105</strain>
    </source>
</reference>
<dbReference type="SUPFAM" id="SSF53474">
    <property type="entry name" value="alpha/beta-Hydrolases"/>
    <property type="match status" value="1"/>
</dbReference>
<name>A0ABR3T1L9_9PEZI</name>
<evidence type="ECO:0000256" key="2">
    <source>
        <dbReference type="ARBA" id="ARBA00022801"/>
    </source>
</evidence>
<evidence type="ECO:0000256" key="1">
    <source>
        <dbReference type="ARBA" id="ARBA00005863"/>
    </source>
</evidence>
<dbReference type="Gene3D" id="3.40.50.1820">
    <property type="entry name" value="alpha/beta hydrolase"/>
    <property type="match status" value="1"/>
</dbReference>
<feature type="domain" description="Serine hydrolase" evidence="3">
    <location>
        <begin position="13"/>
        <end position="257"/>
    </location>
</feature>
<dbReference type="Proteomes" id="UP001521116">
    <property type="component" value="Unassembled WGS sequence"/>
</dbReference>
<dbReference type="InterPro" id="IPR029058">
    <property type="entry name" value="AB_hydrolase_fold"/>
</dbReference>
<dbReference type="InterPro" id="IPR050593">
    <property type="entry name" value="LovG"/>
</dbReference>
<evidence type="ECO:0000313" key="5">
    <source>
        <dbReference type="Proteomes" id="UP001521116"/>
    </source>
</evidence>
<protein>
    <recommendedName>
        <fullName evidence="3">Serine hydrolase domain-containing protein</fullName>
    </recommendedName>
</protein>
<evidence type="ECO:0000259" key="3">
    <source>
        <dbReference type="Pfam" id="PF03959"/>
    </source>
</evidence>
<evidence type="ECO:0000313" key="4">
    <source>
        <dbReference type="EMBL" id="KAL1633217.1"/>
    </source>
</evidence>
<accession>A0ABR3T1L9</accession>
<dbReference type="PANTHER" id="PTHR48070:SF3">
    <property type="entry name" value="ESTERASE DBAE-RELATED"/>
    <property type="match status" value="1"/>
</dbReference>
<comment type="similarity">
    <text evidence="1">Belongs to the LovG family.</text>
</comment>